<dbReference type="EMBL" id="OW240912">
    <property type="protein sequence ID" value="CAH2220861.1"/>
    <property type="molecule type" value="Genomic_DNA"/>
</dbReference>
<gene>
    <name evidence="2" type="ORF">PECUL_23A021303</name>
</gene>
<feature type="region of interest" description="Disordered" evidence="1">
    <location>
        <begin position="1"/>
        <end position="83"/>
    </location>
</feature>
<dbReference type="AlphaFoldDB" id="A0AAD1VMJ4"/>
<protein>
    <submittedName>
        <fullName evidence="2">Uncharacterized protein</fullName>
    </submittedName>
</protein>
<keyword evidence="3" id="KW-1185">Reference proteome</keyword>
<feature type="compositionally biased region" description="Basic residues" evidence="1">
    <location>
        <begin position="15"/>
        <end position="32"/>
    </location>
</feature>
<name>A0AAD1VMJ4_PELCU</name>
<evidence type="ECO:0000313" key="2">
    <source>
        <dbReference type="EMBL" id="CAH2220861.1"/>
    </source>
</evidence>
<feature type="non-terminal residue" evidence="2">
    <location>
        <position position="83"/>
    </location>
</feature>
<evidence type="ECO:0000313" key="3">
    <source>
        <dbReference type="Proteomes" id="UP001295444"/>
    </source>
</evidence>
<organism evidence="2 3">
    <name type="scientific">Pelobates cultripes</name>
    <name type="common">Western spadefoot toad</name>
    <dbReference type="NCBI Taxonomy" id="61616"/>
    <lineage>
        <taxon>Eukaryota</taxon>
        <taxon>Metazoa</taxon>
        <taxon>Chordata</taxon>
        <taxon>Craniata</taxon>
        <taxon>Vertebrata</taxon>
        <taxon>Euteleostomi</taxon>
        <taxon>Amphibia</taxon>
        <taxon>Batrachia</taxon>
        <taxon>Anura</taxon>
        <taxon>Pelobatoidea</taxon>
        <taxon>Pelobatidae</taxon>
        <taxon>Pelobates</taxon>
    </lineage>
</organism>
<feature type="non-terminal residue" evidence="2">
    <location>
        <position position="1"/>
    </location>
</feature>
<reference evidence="2" key="1">
    <citation type="submission" date="2022-03" db="EMBL/GenBank/DDBJ databases">
        <authorList>
            <person name="Alioto T."/>
            <person name="Alioto T."/>
            <person name="Gomez Garrido J."/>
        </authorList>
    </citation>
    <scope>NUCLEOTIDE SEQUENCE</scope>
</reference>
<sequence length="83" mass="9767">QVKWRPCSRPTPTHTRARRQRRPTHQPHRGSTTRRPSIDLLHAPKSPWQKGHMLQRQSQAQNRPRGHGPGQVPRYPMPTMTQR</sequence>
<dbReference type="Proteomes" id="UP001295444">
    <property type="component" value="Chromosome 01"/>
</dbReference>
<proteinExistence type="predicted"/>
<evidence type="ECO:0000256" key="1">
    <source>
        <dbReference type="SAM" id="MobiDB-lite"/>
    </source>
</evidence>
<accession>A0AAD1VMJ4</accession>